<keyword evidence="1 5" id="KW-0489">Methyltransferase</keyword>
<dbReference type="Pfam" id="PF08241">
    <property type="entry name" value="Methyltransf_11"/>
    <property type="match status" value="1"/>
</dbReference>
<keyword evidence="3" id="KW-0949">S-adenosyl-L-methionine</keyword>
<evidence type="ECO:0000313" key="6">
    <source>
        <dbReference type="Proteomes" id="UP001141950"/>
    </source>
</evidence>
<evidence type="ECO:0000313" key="5">
    <source>
        <dbReference type="EMBL" id="MCR2803669.1"/>
    </source>
</evidence>
<dbReference type="InterPro" id="IPR013216">
    <property type="entry name" value="Methyltransf_11"/>
</dbReference>
<accession>A0A9X2MP66</accession>
<dbReference type="SUPFAM" id="SSF53335">
    <property type="entry name" value="S-adenosyl-L-methionine-dependent methyltransferases"/>
    <property type="match status" value="1"/>
</dbReference>
<evidence type="ECO:0000256" key="2">
    <source>
        <dbReference type="ARBA" id="ARBA00022679"/>
    </source>
</evidence>
<dbReference type="InterPro" id="IPR029063">
    <property type="entry name" value="SAM-dependent_MTases_sf"/>
</dbReference>
<name>A0A9X2MP66_9BACL</name>
<dbReference type="GO" id="GO:0008757">
    <property type="term" value="F:S-adenosylmethionine-dependent methyltransferase activity"/>
    <property type="evidence" value="ECO:0007669"/>
    <property type="project" value="InterPro"/>
</dbReference>
<dbReference type="Proteomes" id="UP001141950">
    <property type="component" value="Unassembled WGS sequence"/>
</dbReference>
<dbReference type="PANTHER" id="PTHR43464:SF19">
    <property type="entry name" value="UBIQUINONE BIOSYNTHESIS O-METHYLTRANSFERASE, MITOCHONDRIAL"/>
    <property type="match status" value="1"/>
</dbReference>
<proteinExistence type="predicted"/>
<comment type="caution">
    <text evidence="5">The sequence shown here is derived from an EMBL/GenBank/DDBJ whole genome shotgun (WGS) entry which is preliminary data.</text>
</comment>
<evidence type="ECO:0000256" key="3">
    <source>
        <dbReference type="ARBA" id="ARBA00022691"/>
    </source>
</evidence>
<keyword evidence="2" id="KW-0808">Transferase</keyword>
<sequence>MSKQNKYDESPFFESYSQMPRSVEGLRAAGEWEEFRGMLPNMAGRRVLDLGCGYGWHCRYAREQGAKSVLGIDLSEKMLLRAAEMTSDEGIEYRRMPIEDISFDNSEFDVVISSLALHYVNDFDQLCHKIYHALSPGGSFVFSVEHPIFTALPGQDWHYGPDGEKLHWPLDRYHDEGVRHTRFLGHDVTKVHRTVSSYLNALIGAGFRVAGLSELKPTADMLEKHPEWQTETRRPMFLLISALRE</sequence>
<reference evidence="5" key="1">
    <citation type="submission" date="2022-08" db="EMBL/GenBank/DDBJ databases">
        <title>The genomic sequence of strain Paenibacillus sp. SCIV0701.</title>
        <authorList>
            <person name="Zhao H."/>
        </authorList>
    </citation>
    <scope>NUCLEOTIDE SEQUENCE</scope>
    <source>
        <strain evidence="5">SCIV0701</strain>
    </source>
</reference>
<dbReference type="GO" id="GO:0032259">
    <property type="term" value="P:methylation"/>
    <property type="evidence" value="ECO:0007669"/>
    <property type="project" value="UniProtKB-KW"/>
</dbReference>
<keyword evidence="6" id="KW-1185">Reference proteome</keyword>
<feature type="domain" description="Methyltransferase type 11" evidence="4">
    <location>
        <begin position="48"/>
        <end position="142"/>
    </location>
</feature>
<gene>
    <name evidence="5" type="ORF">NQZ67_07210</name>
</gene>
<evidence type="ECO:0000259" key="4">
    <source>
        <dbReference type="Pfam" id="PF08241"/>
    </source>
</evidence>
<dbReference type="EMBL" id="JANIPJ010000004">
    <property type="protein sequence ID" value="MCR2803669.1"/>
    <property type="molecule type" value="Genomic_DNA"/>
</dbReference>
<dbReference type="CDD" id="cd02440">
    <property type="entry name" value="AdoMet_MTases"/>
    <property type="match status" value="1"/>
</dbReference>
<organism evidence="5 6">
    <name type="scientific">Paenibacillus soyae</name>
    <dbReference type="NCBI Taxonomy" id="2969249"/>
    <lineage>
        <taxon>Bacteria</taxon>
        <taxon>Bacillati</taxon>
        <taxon>Bacillota</taxon>
        <taxon>Bacilli</taxon>
        <taxon>Bacillales</taxon>
        <taxon>Paenibacillaceae</taxon>
        <taxon>Paenibacillus</taxon>
    </lineage>
</organism>
<protein>
    <submittedName>
        <fullName evidence="5">Class I SAM-dependent methyltransferase</fullName>
    </submittedName>
</protein>
<dbReference type="Gene3D" id="3.40.50.150">
    <property type="entry name" value="Vaccinia Virus protein VP39"/>
    <property type="match status" value="1"/>
</dbReference>
<dbReference type="PANTHER" id="PTHR43464">
    <property type="entry name" value="METHYLTRANSFERASE"/>
    <property type="match status" value="1"/>
</dbReference>
<dbReference type="RefSeq" id="WP_257444177.1">
    <property type="nucleotide sequence ID" value="NZ_JANIPJ010000004.1"/>
</dbReference>
<dbReference type="AlphaFoldDB" id="A0A9X2MP66"/>
<evidence type="ECO:0000256" key="1">
    <source>
        <dbReference type="ARBA" id="ARBA00022603"/>
    </source>
</evidence>